<feature type="compositionally biased region" description="Polar residues" evidence="6">
    <location>
        <begin position="209"/>
        <end position="219"/>
    </location>
</feature>
<feature type="compositionally biased region" description="Basic residues" evidence="6">
    <location>
        <begin position="1003"/>
        <end position="1013"/>
    </location>
</feature>
<name>A0A9W4DA55_BLUGR</name>
<evidence type="ECO:0000259" key="8">
    <source>
        <dbReference type="SMART" id="SM01031"/>
    </source>
</evidence>
<dbReference type="Gene3D" id="3.30.70.2460">
    <property type="entry name" value="Rad4, beta-hairpin domain BHD3"/>
    <property type="match status" value="1"/>
</dbReference>
<evidence type="ECO:0000256" key="4">
    <source>
        <dbReference type="ARBA" id="ARBA00023204"/>
    </source>
</evidence>
<dbReference type="InterPro" id="IPR018326">
    <property type="entry name" value="Rad4_beta-hairpin_dom1"/>
</dbReference>
<feature type="compositionally biased region" description="Basic and acidic residues" evidence="6">
    <location>
        <begin position="378"/>
        <end position="387"/>
    </location>
</feature>
<feature type="compositionally biased region" description="Basic and acidic residues" evidence="6">
    <location>
        <begin position="404"/>
        <end position="417"/>
    </location>
</feature>
<keyword evidence="5" id="KW-0539">Nucleus</keyword>
<dbReference type="EMBL" id="CAJHIT010000009">
    <property type="protein sequence ID" value="CAD6504692.1"/>
    <property type="molecule type" value="Genomic_DNA"/>
</dbReference>
<feature type="domain" description="Rad4 beta-hairpin" evidence="9">
    <location>
        <begin position="752"/>
        <end position="826"/>
    </location>
</feature>
<evidence type="ECO:0000259" key="9">
    <source>
        <dbReference type="SMART" id="SM01032"/>
    </source>
</evidence>
<dbReference type="Pfam" id="PF10403">
    <property type="entry name" value="BHD_1"/>
    <property type="match status" value="1"/>
</dbReference>
<comment type="subcellular location">
    <subcellularLocation>
        <location evidence="1">Nucleus</location>
    </subcellularLocation>
</comment>
<dbReference type="Gene3D" id="2.20.20.110">
    <property type="entry name" value="Rad4, beta-hairpin domain BHD1"/>
    <property type="match status" value="1"/>
</dbReference>
<dbReference type="Pfam" id="PF10405">
    <property type="entry name" value="BHD_3"/>
    <property type="match status" value="1"/>
</dbReference>
<dbReference type="InterPro" id="IPR042488">
    <property type="entry name" value="Rad4_BHD3_sf"/>
</dbReference>
<feature type="domain" description="Rad4 beta-hairpin" evidence="7">
    <location>
        <begin position="622"/>
        <end position="680"/>
    </location>
</feature>
<evidence type="ECO:0000256" key="5">
    <source>
        <dbReference type="ARBA" id="ARBA00023242"/>
    </source>
</evidence>
<dbReference type="InterPro" id="IPR018327">
    <property type="entry name" value="BHD_2"/>
</dbReference>
<dbReference type="GO" id="GO:0005737">
    <property type="term" value="C:cytoplasm"/>
    <property type="evidence" value="ECO:0007669"/>
    <property type="project" value="TreeGrafter"/>
</dbReference>
<dbReference type="InterPro" id="IPR038765">
    <property type="entry name" value="Papain-like_cys_pep_sf"/>
</dbReference>
<dbReference type="PANTHER" id="PTHR12135">
    <property type="entry name" value="DNA REPAIR PROTEIN XP-C / RAD4"/>
    <property type="match status" value="1"/>
</dbReference>
<feature type="compositionally biased region" description="Basic residues" evidence="6">
    <location>
        <begin position="1060"/>
        <end position="1073"/>
    </location>
</feature>
<keyword evidence="4" id="KW-0234">DNA repair</keyword>
<dbReference type="SUPFAM" id="SSF54001">
    <property type="entry name" value="Cysteine proteinases"/>
    <property type="match status" value="1"/>
</dbReference>
<feature type="region of interest" description="Disordered" evidence="6">
    <location>
        <begin position="378"/>
        <end position="448"/>
    </location>
</feature>
<evidence type="ECO:0000256" key="2">
    <source>
        <dbReference type="ARBA" id="ARBA00009525"/>
    </source>
</evidence>
<proteinExistence type="inferred from homology"/>
<dbReference type="SMART" id="SM01032">
    <property type="entry name" value="BHD_3"/>
    <property type="match status" value="1"/>
</dbReference>
<dbReference type="GO" id="GO:0000111">
    <property type="term" value="C:nucleotide-excision repair factor 2 complex"/>
    <property type="evidence" value="ECO:0007669"/>
    <property type="project" value="TreeGrafter"/>
</dbReference>
<protein>
    <submittedName>
        <fullName evidence="10">BgTH12-00198</fullName>
    </submittedName>
</protein>
<reference evidence="10" key="1">
    <citation type="submission" date="2020-10" db="EMBL/GenBank/DDBJ databases">
        <authorList>
            <person name="Muller C M."/>
        </authorList>
    </citation>
    <scope>NUCLEOTIDE SEQUENCE</scope>
    <source>
        <strain evidence="10">THUN-12</strain>
    </source>
</reference>
<dbReference type="GO" id="GO:0006289">
    <property type="term" value="P:nucleotide-excision repair"/>
    <property type="evidence" value="ECO:0007669"/>
    <property type="project" value="InterPro"/>
</dbReference>
<evidence type="ECO:0000313" key="10">
    <source>
        <dbReference type="EMBL" id="CAD6504692.1"/>
    </source>
</evidence>
<gene>
    <name evidence="10" type="ORF">BGTH12_LOCUS6050</name>
</gene>
<dbReference type="Gene3D" id="3.90.260.10">
    <property type="entry name" value="Transglutaminase-like"/>
    <property type="match status" value="1"/>
</dbReference>
<dbReference type="Pfam" id="PF03835">
    <property type="entry name" value="Rad4"/>
    <property type="match status" value="1"/>
</dbReference>
<feature type="region of interest" description="Disordered" evidence="6">
    <location>
        <begin position="989"/>
        <end position="1086"/>
    </location>
</feature>
<evidence type="ECO:0000256" key="6">
    <source>
        <dbReference type="SAM" id="MobiDB-lite"/>
    </source>
</evidence>
<dbReference type="GO" id="GO:0006298">
    <property type="term" value="P:mismatch repair"/>
    <property type="evidence" value="ECO:0007669"/>
    <property type="project" value="TreeGrafter"/>
</dbReference>
<feature type="region of interest" description="Disordered" evidence="6">
    <location>
        <begin position="209"/>
        <end position="242"/>
    </location>
</feature>
<comment type="caution">
    <text evidence="10">The sequence shown here is derived from an EMBL/GenBank/DDBJ whole genome shotgun (WGS) entry which is preliminary data.</text>
</comment>
<dbReference type="GO" id="GO:0003697">
    <property type="term" value="F:single-stranded DNA binding"/>
    <property type="evidence" value="ECO:0007669"/>
    <property type="project" value="TreeGrafter"/>
</dbReference>
<feature type="region of interest" description="Disordered" evidence="6">
    <location>
        <begin position="1"/>
        <end position="56"/>
    </location>
</feature>
<dbReference type="Proteomes" id="UP000683417">
    <property type="component" value="Unassembled WGS sequence"/>
</dbReference>
<dbReference type="InterPro" id="IPR018328">
    <property type="entry name" value="Rad4_beta-hairpin_dom3"/>
</dbReference>
<dbReference type="AlphaFoldDB" id="A0A9W4DA55"/>
<sequence length="1086" mass="123133">MPPFLPGKPNPLAAVSTSSDHPKTVKKNSKVNSQKPTLFDDLDAGIRKKNTPDSKNAQKALVERLAASDDDESSLTSLSDDSDKVSICLAEQSQVGSDADDEDEDIEFEEVETSAATKPSYLIPTGDLELTLTKDTRISITNPMGNKKAPSKIERMIRISTHKCHVQTLMWNNAIRNSWLCDNEVQNILLGQLPPAVLNQIKIWRENSETTSQAHSSSLKKNEMKPSRKRTSKSRAKETLVQSPENFAKDNTNLSPEDPLPRLLKVLVKYWQHYFRISSPGLRKVGYKSLQRLDEELKSFADTIDHELHGERFQDINEYKERAKKLEGSRDFGAQLFTALLRAIGLEVRMVSSLQPLGFGWSHNEEASENNPCAIKEKRREPSEKLGPDLSSSSSSNSQVVNETKNKRGEKKPDPHAIKKNAKLLKRSSKRKSDKKNPKDDSDLDLSDSSFIVESDDVAPENKMIQHSLPYDKDLKYPNYWSEVLSPVTKTYIAVDAIVNQVVATNRELLEKFEPRGAGSEKAKQVIAYVIGHSSDGSAKDLTTRYLKGKMWPGRTKGYRYPVEKIAVRDDRGKLERYDHKDWFRSVMLLYERGGKNYPRTEIDDHEDANDLSPAKREKKEVEEGKETLQYYKTSSKFVLERHLKREEALARGAKHVKIFTAGKNEKMVKEKVFLRKDVVICKSTETWHKEGRVPRADEKPMKSVPYRAATTNRKRELAQAEQASGEKVLQGLYCHSQTDWIIPPPVENGVVPKNSYGNIDLFVESMLPKGSVHIPLRGIPRICKRLEIDYAEAVTGFEFGHRMAVPVITGVVVPKNFHDKIMEEWHKFEAEKVRKDDEKRRQATLHTWRKMLIGLRVIQRFKKEYGGFDNDSDILNPFTNQKNSINMNNDTGANVEQICQQEESSAGGFLIEETCSEQTKTHSRVGHFPVICEDEVQANNKSEHFFLDDHTENLSSLNSKTSLKHSLGKNLPNHSDMFNIQNQEDNKTESAHTIDYSLIPQKSKKNSGKKRRISDLKDSSADEDSLVASTSKGDNYCPSSKKPKIMKEKGKNLPAQRKMPARKAAQKTKTALKSHYFEESANNND</sequence>
<dbReference type="SMART" id="SM01031">
    <property type="entry name" value="BHD_2"/>
    <property type="match status" value="1"/>
</dbReference>
<dbReference type="InterPro" id="IPR004583">
    <property type="entry name" value="DNA_repair_Rad4"/>
</dbReference>
<evidence type="ECO:0000256" key="3">
    <source>
        <dbReference type="ARBA" id="ARBA00022763"/>
    </source>
</evidence>
<feature type="compositionally biased region" description="Basic and acidic residues" evidence="6">
    <location>
        <begin position="614"/>
        <end position="624"/>
    </location>
</feature>
<dbReference type="Pfam" id="PF10404">
    <property type="entry name" value="BHD_2"/>
    <property type="match status" value="1"/>
</dbReference>
<dbReference type="GO" id="GO:0071942">
    <property type="term" value="C:XPC complex"/>
    <property type="evidence" value="ECO:0007669"/>
    <property type="project" value="TreeGrafter"/>
</dbReference>
<comment type="similarity">
    <text evidence="2">Belongs to the XPC family.</text>
</comment>
<dbReference type="PANTHER" id="PTHR12135:SF2">
    <property type="entry name" value="DNA REPAIR PROTEIN RAD34"/>
    <property type="match status" value="1"/>
</dbReference>
<dbReference type="InterPro" id="IPR018325">
    <property type="entry name" value="Rad4/PNGase_transGLS-fold"/>
</dbReference>
<feature type="compositionally biased region" description="Basic residues" evidence="6">
    <location>
        <begin position="418"/>
        <end position="434"/>
    </location>
</feature>
<feature type="region of interest" description="Disordered" evidence="6">
    <location>
        <begin position="600"/>
        <end position="624"/>
    </location>
</feature>
<evidence type="ECO:0000313" key="11">
    <source>
        <dbReference type="Proteomes" id="UP000683417"/>
    </source>
</evidence>
<dbReference type="SMART" id="SM01030">
    <property type="entry name" value="BHD_1"/>
    <property type="match status" value="1"/>
</dbReference>
<keyword evidence="3" id="KW-0227">DNA damage</keyword>
<evidence type="ECO:0000256" key="1">
    <source>
        <dbReference type="ARBA" id="ARBA00004123"/>
    </source>
</evidence>
<evidence type="ECO:0000259" key="7">
    <source>
        <dbReference type="SMART" id="SM01030"/>
    </source>
</evidence>
<dbReference type="InterPro" id="IPR036985">
    <property type="entry name" value="Transglutaminase-like_sf"/>
</dbReference>
<accession>A0A9W4DA55</accession>
<feature type="domain" description="Rad4 beta-hairpin" evidence="8">
    <location>
        <begin position="682"/>
        <end position="745"/>
    </location>
</feature>
<dbReference type="GO" id="GO:0003684">
    <property type="term" value="F:damaged DNA binding"/>
    <property type="evidence" value="ECO:0007669"/>
    <property type="project" value="InterPro"/>
</dbReference>
<dbReference type="FunFam" id="3.30.70.2460:FF:000001">
    <property type="entry name" value="DNA repair protein Rad4 family"/>
    <property type="match status" value="1"/>
</dbReference>
<organism evidence="10 11">
    <name type="scientific">Blumeria graminis f. sp. triticale</name>
    <dbReference type="NCBI Taxonomy" id="1689686"/>
    <lineage>
        <taxon>Eukaryota</taxon>
        <taxon>Fungi</taxon>
        <taxon>Dikarya</taxon>
        <taxon>Ascomycota</taxon>
        <taxon>Pezizomycotina</taxon>
        <taxon>Leotiomycetes</taxon>
        <taxon>Erysiphales</taxon>
        <taxon>Erysiphaceae</taxon>
        <taxon>Blumeria</taxon>
    </lineage>
</organism>